<keyword evidence="1" id="KW-0812">Transmembrane</keyword>
<feature type="transmembrane region" description="Helical" evidence="1">
    <location>
        <begin position="211"/>
        <end position="228"/>
    </location>
</feature>
<dbReference type="STRING" id="872970.SAMN04488134_10788"/>
<name>A0A1H8PJB4_9BACI</name>
<protein>
    <recommendedName>
        <fullName evidence="4">ABC-2 family transporter protein</fullName>
    </recommendedName>
</protein>
<feature type="transmembrane region" description="Helical" evidence="1">
    <location>
        <begin position="142"/>
        <end position="164"/>
    </location>
</feature>
<organism evidence="2 3">
    <name type="scientific">Amphibacillus marinus</name>
    <dbReference type="NCBI Taxonomy" id="872970"/>
    <lineage>
        <taxon>Bacteria</taxon>
        <taxon>Bacillati</taxon>
        <taxon>Bacillota</taxon>
        <taxon>Bacilli</taxon>
        <taxon>Bacillales</taxon>
        <taxon>Bacillaceae</taxon>
        <taxon>Amphibacillus</taxon>
    </lineage>
</organism>
<dbReference type="EMBL" id="FODJ01000007">
    <property type="protein sequence ID" value="SEO41758.1"/>
    <property type="molecule type" value="Genomic_DNA"/>
</dbReference>
<dbReference type="Proteomes" id="UP000199300">
    <property type="component" value="Unassembled WGS sequence"/>
</dbReference>
<proteinExistence type="predicted"/>
<keyword evidence="3" id="KW-1185">Reference proteome</keyword>
<feature type="transmembrane region" description="Helical" evidence="1">
    <location>
        <begin position="99"/>
        <end position="122"/>
    </location>
</feature>
<evidence type="ECO:0000313" key="3">
    <source>
        <dbReference type="Proteomes" id="UP000199300"/>
    </source>
</evidence>
<dbReference type="OrthoDB" id="2388713at2"/>
<keyword evidence="1" id="KW-1133">Transmembrane helix</keyword>
<feature type="transmembrane region" description="Helical" evidence="1">
    <location>
        <begin position="66"/>
        <end position="87"/>
    </location>
</feature>
<reference evidence="2 3" key="1">
    <citation type="submission" date="2016-10" db="EMBL/GenBank/DDBJ databases">
        <authorList>
            <person name="de Groot N.N."/>
        </authorList>
    </citation>
    <scope>NUCLEOTIDE SEQUENCE [LARGE SCALE GENOMIC DNA]</scope>
    <source>
        <strain evidence="2 3">CGMCC 1.10434</strain>
    </source>
</reference>
<dbReference type="RefSeq" id="WP_091497886.1">
    <property type="nucleotide sequence ID" value="NZ_FODJ01000007.1"/>
</dbReference>
<gene>
    <name evidence="2" type="ORF">SAMN04488134_10788</name>
</gene>
<feature type="transmembrane region" description="Helical" evidence="1">
    <location>
        <begin position="21"/>
        <end position="46"/>
    </location>
</feature>
<feature type="transmembrane region" description="Helical" evidence="1">
    <location>
        <begin position="171"/>
        <end position="191"/>
    </location>
</feature>
<evidence type="ECO:0000256" key="1">
    <source>
        <dbReference type="SAM" id="Phobius"/>
    </source>
</evidence>
<accession>A0A1H8PJB4</accession>
<sequence length="240" mass="27307">MSNFIQARTKKLAVDLFKIQLVWTLWYIPIVIVGTLFALNISWIGINGWLDIDIEHVNIFFTITQTSRGFLIVTSLIMFLYLFSHFIQNGLTRREVFRASSFAAVGLVITIMITAIFLNSLFNFFSWHAPMPQLTILALPEWAIPIMMSLILISYYLGGWLVAVGFYRFKFLGILFVPIGLLLVFIVEFVWQAEASFLGFIDYTNPSPSLSIAAIVTLVLIGLTLYSIRALTKQMPIKPH</sequence>
<evidence type="ECO:0000313" key="2">
    <source>
        <dbReference type="EMBL" id="SEO41758.1"/>
    </source>
</evidence>
<dbReference type="AlphaFoldDB" id="A0A1H8PJB4"/>
<keyword evidence="1" id="KW-0472">Membrane</keyword>
<evidence type="ECO:0008006" key="4">
    <source>
        <dbReference type="Google" id="ProtNLM"/>
    </source>
</evidence>